<dbReference type="PANTHER" id="PTHR30329">
    <property type="entry name" value="STATOR ELEMENT OF FLAGELLAR MOTOR COMPLEX"/>
    <property type="match status" value="1"/>
</dbReference>
<dbReference type="PRINTS" id="PR01021">
    <property type="entry name" value="OMPADOMAIN"/>
</dbReference>
<keyword evidence="7" id="KW-0626">Porin</keyword>
<evidence type="ECO:0000259" key="12">
    <source>
        <dbReference type="PROSITE" id="PS51123"/>
    </source>
</evidence>
<dbReference type="Pfam" id="PF13505">
    <property type="entry name" value="OMP_b-brl"/>
    <property type="match status" value="1"/>
</dbReference>
<evidence type="ECO:0000256" key="10">
    <source>
        <dbReference type="PROSITE-ProRule" id="PRU00473"/>
    </source>
</evidence>
<dbReference type="SUPFAM" id="SSF103088">
    <property type="entry name" value="OmpA-like"/>
    <property type="match status" value="1"/>
</dbReference>
<feature type="signal peptide" evidence="11">
    <location>
        <begin position="1"/>
        <end position="25"/>
    </location>
</feature>
<keyword evidence="8 10" id="KW-0472">Membrane</keyword>
<dbReference type="InterPro" id="IPR006665">
    <property type="entry name" value="OmpA-like"/>
</dbReference>
<dbReference type="PROSITE" id="PS51123">
    <property type="entry name" value="OMPA_2"/>
    <property type="match status" value="1"/>
</dbReference>
<evidence type="ECO:0000256" key="1">
    <source>
        <dbReference type="ARBA" id="ARBA00004571"/>
    </source>
</evidence>
<dbReference type="SUPFAM" id="SSF56925">
    <property type="entry name" value="OMPA-like"/>
    <property type="match status" value="1"/>
</dbReference>
<dbReference type="GO" id="GO:0015288">
    <property type="term" value="F:porin activity"/>
    <property type="evidence" value="ECO:0007669"/>
    <property type="project" value="UniProtKB-KW"/>
</dbReference>
<dbReference type="InterPro" id="IPR027385">
    <property type="entry name" value="Beta-barrel_OMP"/>
</dbReference>
<dbReference type="Gene3D" id="2.40.160.20">
    <property type="match status" value="1"/>
</dbReference>
<keyword evidence="4" id="KW-0812">Transmembrane</keyword>
<comment type="caution">
    <text evidence="13">The sequence shown here is derived from an EMBL/GenBank/DDBJ whole genome shotgun (WGS) entry which is preliminary data.</text>
</comment>
<dbReference type="InterPro" id="IPR006664">
    <property type="entry name" value="OMP_bac"/>
</dbReference>
<dbReference type="Proteomes" id="UP000295096">
    <property type="component" value="Unassembled WGS sequence"/>
</dbReference>
<dbReference type="GO" id="GO:0009279">
    <property type="term" value="C:cell outer membrane"/>
    <property type="evidence" value="ECO:0007669"/>
    <property type="project" value="UniProtKB-SubCell"/>
</dbReference>
<dbReference type="CDD" id="cd07185">
    <property type="entry name" value="OmpA_C-like"/>
    <property type="match status" value="1"/>
</dbReference>
<reference evidence="13 14" key="1">
    <citation type="journal article" date="2016" name="J. Microbiol.">
        <title>Dankookia rubra gen. nov., sp. nov., an alphaproteobacterium isolated from sediment of a shallow stream.</title>
        <authorList>
            <person name="Kim W.H."/>
            <person name="Kim D.H."/>
            <person name="Kang K."/>
            <person name="Ahn T.Y."/>
        </authorList>
    </citation>
    <scope>NUCLEOTIDE SEQUENCE [LARGE SCALE GENOMIC DNA]</scope>
    <source>
        <strain evidence="13 14">JCM30602</strain>
    </source>
</reference>
<gene>
    <name evidence="13" type="ORF">E2C06_10490</name>
</gene>
<evidence type="ECO:0000256" key="11">
    <source>
        <dbReference type="SAM" id="SignalP"/>
    </source>
</evidence>
<dbReference type="OrthoDB" id="189250at2"/>
<dbReference type="InterPro" id="IPR011250">
    <property type="entry name" value="OMP/PagP_B-barrel"/>
</dbReference>
<evidence type="ECO:0000256" key="6">
    <source>
        <dbReference type="ARBA" id="ARBA00023065"/>
    </source>
</evidence>
<evidence type="ECO:0000313" key="13">
    <source>
        <dbReference type="EMBL" id="TDH62562.1"/>
    </source>
</evidence>
<proteinExistence type="predicted"/>
<name>A0A4R5QGX3_9PROT</name>
<keyword evidence="3" id="KW-1134">Transmembrane beta strand</keyword>
<sequence length="391" mass="41601">MTLKRALLAATILAAPLVAPLAASAQPVTGLYIGLGAGANWINNPSKFDLSGSSTPGNFGLPNNVTIDNAGKANFKTGWGGVGSLGWGFGNGFRAEIEGNFRENEVDSIRGFNLAPIGRTGGFQRTYGVMANVLYDFDFANFGLGQSIFQPYVGVGAGYAWTEWRNIRGQSNAPGRGGAVLYANDTDAQFAYQGIVGVGTPLTWLGVTGLTLTAEYRFMGTLQPELFTTIRSPTNNQIGAAGKIQADNYNHSVMLGLRYALFQPPPPPPPVAVAAPAVAPAPARTYLVFFDWDRADLTARAREIIAEAASNAGRVQSTRIEVAGHADRSGTPAYNQRLSQRRADAVAAELVARGISRNEIAVTAYGESRPLVPTADGVREPQNRRVEIVLR</sequence>
<dbReference type="Pfam" id="PF00691">
    <property type="entry name" value="OmpA"/>
    <property type="match status" value="1"/>
</dbReference>
<dbReference type="GO" id="GO:0046930">
    <property type="term" value="C:pore complex"/>
    <property type="evidence" value="ECO:0007669"/>
    <property type="project" value="UniProtKB-KW"/>
</dbReference>
<dbReference type="InterPro" id="IPR036737">
    <property type="entry name" value="OmpA-like_sf"/>
</dbReference>
<organism evidence="13 14">
    <name type="scientific">Dankookia rubra</name>
    <dbReference type="NCBI Taxonomy" id="1442381"/>
    <lineage>
        <taxon>Bacteria</taxon>
        <taxon>Pseudomonadati</taxon>
        <taxon>Pseudomonadota</taxon>
        <taxon>Alphaproteobacteria</taxon>
        <taxon>Acetobacterales</taxon>
        <taxon>Roseomonadaceae</taxon>
        <taxon>Dankookia</taxon>
    </lineage>
</organism>
<dbReference type="EMBL" id="SMSJ01000010">
    <property type="protein sequence ID" value="TDH62562.1"/>
    <property type="molecule type" value="Genomic_DNA"/>
</dbReference>
<evidence type="ECO:0000256" key="8">
    <source>
        <dbReference type="ARBA" id="ARBA00023136"/>
    </source>
</evidence>
<dbReference type="PANTHER" id="PTHR30329:SF21">
    <property type="entry name" value="LIPOPROTEIN YIAD-RELATED"/>
    <property type="match status" value="1"/>
</dbReference>
<dbReference type="AlphaFoldDB" id="A0A4R5QGX3"/>
<dbReference type="RefSeq" id="WP_133288558.1">
    <property type="nucleotide sequence ID" value="NZ_SMSJ01000010.1"/>
</dbReference>
<keyword evidence="5 11" id="KW-0732">Signal</keyword>
<evidence type="ECO:0000256" key="9">
    <source>
        <dbReference type="ARBA" id="ARBA00023237"/>
    </source>
</evidence>
<dbReference type="InterPro" id="IPR050330">
    <property type="entry name" value="Bact_OuterMem_StrucFunc"/>
</dbReference>
<keyword evidence="14" id="KW-1185">Reference proteome</keyword>
<dbReference type="GO" id="GO:0006811">
    <property type="term" value="P:monoatomic ion transport"/>
    <property type="evidence" value="ECO:0007669"/>
    <property type="project" value="UniProtKB-KW"/>
</dbReference>
<feature type="domain" description="OmpA-like" evidence="12">
    <location>
        <begin position="277"/>
        <end position="391"/>
    </location>
</feature>
<evidence type="ECO:0000256" key="7">
    <source>
        <dbReference type="ARBA" id="ARBA00023114"/>
    </source>
</evidence>
<keyword evidence="2" id="KW-0813">Transport</keyword>
<evidence type="ECO:0000256" key="4">
    <source>
        <dbReference type="ARBA" id="ARBA00022692"/>
    </source>
</evidence>
<keyword evidence="9" id="KW-0998">Cell outer membrane</keyword>
<protein>
    <submittedName>
        <fullName evidence="13">OmpA family protein</fullName>
    </submittedName>
</protein>
<keyword evidence="6" id="KW-0406">Ion transport</keyword>
<comment type="subcellular location">
    <subcellularLocation>
        <location evidence="1">Cell outer membrane</location>
        <topology evidence="1">Multi-pass membrane protein</topology>
    </subcellularLocation>
</comment>
<feature type="chain" id="PRO_5020236357" evidence="11">
    <location>
        <begin position="26"/>
        <end position="391"/>
    </location>
</feature>
<evidence type="ECO:0000256" key="5">
    <source>
        <dbReference type="ARBA" id="ARBA00022729"/>
    </source>
</evidence>
<evidence type="ECO:0000256" key="3">
    <source>
        <dbReference type="ARBA" id="ARBA00022452"/>
    </source>
</evidence>
<evidence type="ECO:0000256" key="2">
    <source>
        <dbReference type="ARBA" id="ARBA00022448"/>
    </source>
</evidence>
<accession>A0A4R5QGX3</accession>
<evidence type="ECO:0000313" key="14">
    <source>
        <dbReference type="Proteomes" id="UP000295096"/>
    </source>
</evidence>
<dbReference type="Gene3D" id="3.30.1330.60">
    <property type="entry name" value="OmpA-like domain"/>
    <property type="match status" value="1"/>
</dbReference>